<feature type="compositionally biased region" description="Basic and acidic residues" evidence="8">
    <location>
        <begin position="676"/>
        <end position="705"/>
    </location>
</feature>
<name>A0AA47MZK1_MERPO</name>
<keyword evidence="6" id="KW-0695">RNA-directed DNA polymerase</keyword>
<dbReference type="SUPFAM" id="SSF57756">
    <property type="entry name" value="Retrovirus zinc finger-like domains"/>
    <property type="match status" value="1"/>
</dbReference>
<evidence type="ECO:0000256" key="5">
    <source>
        <dbReference type="ARBA" id="ARBA00022801"/>
    </source>
</evidence>
<evidence type="ECO:0000256" key="8">
    <source>
        <dbReference type="SAM" id="MobiDB-lite"/>
    </source>
</evidence>
<dbReference type="InterPro" id="IPR001878">
    <property type="entry name" value="Znf_CCHC"/>
</dbReference>
<dbReference type="InterPro" id="IPR041373">
    <property type="entry name" value="RT_RNaseH"/>
</dbReference>
<keyword evidence="7" id="KW-0862">Zinc</keyword>
<comment type="caution">
    <text evidence="10">The sequence shown here is derived from an EMBL/GenBank/DDBJ whole genome shotgun (WGS) entry which is preliminary data.</text>
</comment>
<evidence type="ECO:0000256" key="3">
    <source>
        <dbReference type="ARBA" id="ARBA00022722"/>
    </source>
</evidence>
<sequence>MAAAMVGSTAPFDSETQTSMQTILLSSVGSQTYSLMRNLVSPAKPGDKTFDELVKLLKDHFNPKPSEIVQRFKFNSRNRKHGETVMEYVAVLRKLAQDCNYGDKLSEMIRDRLVCGIGDDRIQHRLLSEPDLTFDKALKLAQAIETASKDVKDRDERILTRITRIILVLGKSALSVPDTRFSRVSGSTLVKDLQSLECAPSHTRAPHSVLKMSTKQIPSRHQHQHTACYRCGGEQHRAGDCRFIKETCHKCGKVGHIQNRGWSTNSKQGRAQGANYVRQGEEDKDGMDTDEVMFTLYKIDELDVPAEEPFIETLTVNETETQFEMDSGCWVTVMNHLVFKTLGGKEAPKLCKCQVRLRTYTGHRVQVLGAAVVKVQHKGLVQDLPVVVVAGSGPSLVGRYWIRRLGLQWISVPQIHHFQEETSKEVHRRPDPQIHHTLEDVLGEYGEVFKDELGRFKGPPAKLYVDKEAAPRFFKARPVPYAMRGRVEAELNRLLAQEIIEPEGLGVMFGIKRFHKYIYGQKFTIVTDHKPLLSLFSEMRAVPQMASPRIQSRLPLPEQVEVERPEERVLMLESSDITLVTADQVKAWTDEDPVLSRVREMVRDGWSSKPKGEEFAPYEVRKHELSIQNGCVLWGSRVIVPIPGQRDVMRQLHQCHPGAMCYLSNLPPLPQQGQKHGTEEGGEKRGGRREEGGAGREEGGKRKTDCVTIPQTAGGPGNDGRERQRCRNSFRMGPNFTQRAAPLLDSPRRHRTVVDVVGKKAPHKESRTRRPAC</sequence>
<organism evidence="10 11">
    <name type="scientific">Merluccius polli</name>
    <name type="common">Benguela hake</name>
    <name type="synonym">Merluccius cadenati</name>
    <dbReference type="NCBI Taxonomy" id="89951"/>
    <lineage>
        <taxon>Eukaryota</taxon>
        <taxon>Metazoa</taxon>
        <taxon>Chordata</taxon>
        <taxon>Craniata</taxon>
        <taxon>Vertebrata</taxon>
        <taxon>Euteleostomi</taxon>
        <taxon>Actinopterygii</taxon>
        <taxon>Neopterygii</taxon>
        <taxon>Teleostei</taxon>
        <taxon>Neoteleostei</taxon>
        <taxon>Acanthomorphata</taxon>
        <taxon>Zeiogadaria</taxon>
        <taxon>Gadariae</taxon>
        <taxon>Gadiformes</taxon>
        <taxon>Gadoidei</taxon>
        <taxon>Merlucciidae</taxon>
        <taxon>Merluccius</taxon>
    </lineage>
</organism>
<evidence type="ECO:0000313" key="11">
    <source>
        <dbReference type="Proteomes" id="UP001174136"/>
    </source>
</evidence>
<evidence type="ECO:0000256" key="6">
    <source>
        <dbReference type="ARBA" id="ARBA00022918"/>
    </source>
</evidence>
<dbReference type="EMBL" id="JAOPHQ010001828">
    <property type="protein sequence ID" value="KAK0149179.1"/>
    <property type="molecule type" value="Genomic_DNA"/>
</dbReference>
<dbReference type="Proteomes" id="UP001174136">
    <property type="component" value="Unassembled WGS sequence"/>
</dbReference>
<dbReference type="GO" id="GO:0016787">
    <property type="term" value="F:hydrolase activity"/>
    <property type="evidence" value="ECO:0007669"/>
    <property type="project" value="UniProtKB-KW"/>
</dbReference>
<protein>
    <recommendedName>
        <fullName evidence="9">CCHC-type domain-containing protein</fullName>
    </recommendedName>
</protein>
<keyword evidence="1" id="KW-0808">Transferase</keyword>
<keyword evidence="5" id="KW-0378">Hydrolase</keyword>
<evidence type="ECO:0000256" key="7">
    <source>
        <dbReference type="PROSITE-ProRule" id="PRU00047"/>
    </source>
</evidence>
<dbReference type="GO" id="GO:0003676">
    <property type="term" value="F:nucleic acid binding"/>
    <property type="evidence" value="ECO:0007669"/>
    <property type="project" value="InterPro"/>
</dbReference>
<keyword evidence="7" id="KW-0863">Zinc-finger</keyword>
<proteinExistence type="predicted"/>
<feature type="region of interest" description="Disordered" evidence="8">
    <location>
        <begin position="666"/>
        <end position="773"/>
    </location>
</feature>
<keyword evidence="11" id="KW-1185">Reference proteome</keyword>
<accession>A0AA47MZK1</accession>
<dbReference type="Gene3D" id="4.10.60.10">
    <property type="entry name" value="Zinc finger, CCHC-type"/>
    <property type="match status" value="1"/>
</dbReference>
<evidence type="ECO:0000256" key="1">
    <source>
        <dbReference type="ARBA" id="ARBA00022679"/>
    </source>
</evidence>
<gene>
    <name evidence="10" type="ORF">N1851_010298</name>
</gene>
<dbReference type="InterPro" id="IPR021109">
    <property type="entry name" value="Peptidase_aspartic_dom_sf"/>
</dbReference>
<dbReference type="AlphaFoldDB" id="A0AA47MZK1"/>
<feature type="domain" description="CCHC-type" evidence="9">
    <location>
        <begin position="228"/>
        <end position="242"/>
    </location>
</feature>
<keyword evidence="2" id="KW-0548">Nucleotidyltransferase</keyword>
<feature type="compositionally biased region" description="Basic residues" evidence="8">
    <location>
        <begin position="760"/>
        <end position="773"/>
    </location>
</feature>
<dbReference type="GO" id="GO:0003964">
    <property type="term" value="F:RNA-directed DNA polymerase activity"/>
    <property type="evidence" value="ECO:0007669"/>
    <property type="project" value="UniProtKB-KW"/>
</dbReference>
<evidence type="ECO:0000256" key="2">
    <source>
        <dbReference type="ARBA" id="ARBA00022695"/>
    </source>
</evidence>
<dbReference type="SMART" id="SM00343">
    <property type="entry name" value="ZnF_C2HC"/>
    <property type="match status" value="2"/>
</dbReference>
<keyword evidence="4" id="KW-0255">Endonuclease</keyword>
<dbReference type="Pfam" id="PF17917">
    <property type="entry name" value="RT_RNaseH"/>
    <property type="match status" value="1"/>
</dbReference>
<evidence type="ECO:0000259" key="9">
    <source>
        <dbReference type="PROSITE" id="PS50158"/>
    </source>
</evidence>
<keyword evidence="7" id="KW-0479">Metal-binding</keyword>
<dbReference type="PROSITE" id="PS50158">
    <property type="entry name" value="ZF_CCHC"/>
    <property type="match status" value="1"/>
</dbReference>
<reference evidence="10" key="1">
    <citation type="journal article" date="2023" name="Front. Mar. Sci.">
        <title>A new Merluccius polli reference genome to investigate the effects of global change in West African waters.</title>
        <authorList>
            <person name="Mateo J.L."/>
            <person name="Blanco-Fernandez C."/>
            <person name="Garcia-Vazquez E."/>
            <person name="Machado-Schiaffino G."/>
        </authorList>
    </citation>
    <scope>NUCLEOTIDE SEQUENCE</scope>
    <source>
        <strain evidence="10">C29</strain>
        <tissue evidence="10">Fin</tissue>
    </source>
</reference>
<dbReference type="GO" id="GO:0004519">
    <property type="term" value="F:endonuclease activity"/>
    <property type="evidence" value="ECO:0007669"/>
    <property type="project" value="UniProtKB-KW"/>
</dbReference>
<dbReference type="PANTHER" id="PTHR37984:SF13">
    <property type="entry name" value="RIBONUCLEASE H"/>
    <property type="match status" value="1"/>
</dbReference>
<keyword evidence="3" id="KW-0540">Nuclease</keyword>
<dbReference type="GO" id="GO:0008270">
    <property type="term" value="F:zinc ion binding"/>
    <property type="evidence" value="ECO:0007669"/>
    <property type="project" value="UniProtKB-KW"/>
</dbReference>
<dbReference type="InterPro" id="IPR036875">
    <property type="entry name" value="Znf_CCHC_sf"/>
</dbReference>
<evidence type="ECO:0000313" key="10">
    <source>
        <dbReference type="EMBL" id="KAK0149179.1"/>
    </source>
</evidence>
<evidence type="ECO:0000256" key="4">
    <source>
        <dbReference type="ARBA" id="ARBA00022759"/>
    </source>
</evidence>
<dbReference type="SUPFAM" id="SSF50630">
    <property type="entry name" value="Acid proteases"/>
    <property type="match status" value="1"/>
</dbReference>
<dbReference type="PANTHER" id="PTHR37984">
    <property type="entry name" value="PROTEIN CBG26694"/>
    <property type="match status" value="1"/>
</dbReference>
<dbReference type="InterPro" id="IPR050951">
    <property type="entry name" value="Retrovirus_Pol_polyprotein"/>
</dbReference>